<evidence type="ECO:0000256" key="2">
    <source>
        <dbReference type="SAM" id="SignalP"/>
    </source>
</evidence>
<evidence type="ECO:0000313" key="3">
    <source>
        <dbReference type="Proteomes" id="UP000887566"/>
    </source>
</evidence>
<name>A0A914UKS9_9BILA</name>
<feature type="chain" id="PRO_5036905644" evidence="2">
    <location>
        <begin position="23"/>
        <end position="152"/>
    </location>
</feature>
<accession>A0A914UKS9</accession>
<keyword evidence="1" id="KW-0472">Membrane</keyword>
<feature type="transmembrane region" description="Helical" evidence="1">
    <location>
        <begin position="112"/>
        <end position="134"/>
    </location>
</feature>
<dbReference type="AlphaFoldDB" id="A0A914UKS9"/>
<reference evidence="4" key="1">
    <citation type="submission" date="2022-11" db="UniProtKB">
        <authorList>
            <consortium name="WormBaseParasite"/>
        </authorList>
    </citation>
    <scope>IDENTIFICATION</scope>
</reference>
<organism evidence="3 4">
    <name type="scientific">Plectus sambesii</name>
    <dbReference type="NCBI Taxonomy" id="2011161"/>
    <lineage>
        <taxon>Eukaryota</taxon>
        <taxon>Metazoa</taxon>
        <taxon>Ecdysozoa</taxon>
        <taxon>Nematoda</taxon>
        <taxon>Chromadorea</taxon>
        <taxon>Plectida</taxon>
        <taxon>Plectina</taxon>
        <taxon>Plectoidea</taxon>
        <taxon>Plectidae</taxon>
        <taxon>Plectus</taxon>
    </lineage>
</organism>
<evidence type="ECO:0000256" key="1">
    <source>
        <dbReference type="SAM" id="Phobius"/>
    </source>
</evidence>
<keyword evidence="2" id="KW-0732">Signal</keyword>
<dbReference type="Proteomes" id="UP000887566">
    <property type="component" value="Unplaced"/>
</dbReference>
<dbReference type="WBParaSite" id="PSAMB.scaffold1065size36429.g10720.t1">
    <property type="protein sequence ID" value="PSAMB.scaffold1065size36429.g10720.t1"/>
    <property type="gene ID" value="PSAMB.scaffold1065size36429.g10720"/>
</dbReference>
<keyword evidence="3" id="KW-1185">Reference proteome</keyword>
<proteinExistence type="predicted"/>
<keyword evidence="1" id="KW-0812">Transmembrane</keyword>
<keyword evidence="1" id="KW-1133">Transmembrane helix</keyword>
<sequence>MDWTRAWSVLLVAVATLTADRASSSDRPAADDALPRPVQVRQCSVRTRTDECRGSMVDWDTFDKCCDVQCVGMRRMYPKPRIYSPVIGASNNSFMFCLCCSDDGVDHEHGDFGLWSTIVLSLLTLLLSIAAWFYPMNDWAMVANPNPASTAM</sequence>
<feature type="signal peptide" evidence="2">
    <location>
        <begin position="1"/>
        <end position="22"/>
    </location>
</feature>
<evidence type="ECO:0000313" key="4">
    <source>
        <dbReference type="WBParaSite" id="PSAMB.scaffold1065size36429.g10720.t1"/>
    </source>
</evidence>
<protein>
    <submittedName>
        <fullName evidence="4">Uncharacterized protein</fullName>
    </submittedName>
</protein>